<dbReference type="EMBL" id="JAJSOW010000004">
    <property type="protein sequence ID" value="KAI9192606.1"/>
    <property type="molecule type" value="Genomic_DNA"/>
</dbReference>
<proteinExistence type="predicted"/>
<dbReference type="Proteomes" id="UP001064489">
    <property type="component" value="Chromosome 6"/>
</dbReference>
<dbReference type="AlphaFoldDB" id="A0AAD5JHN6"/>
<evidence type="ECO:0000313" key="2">
    <source>
        <dbReference type="Proteomes" id="UP001064489"/>
    </source>
</evidence>
<keyword evidence="2" id="KW-1185">Reference proteome</keyword>
<protein>
    <submittedName>
        <fullName evidence="1">Uncharacterized protein</fullName>
    </submittedName>
</protein>
<name>A0AAD5JHN6_ACENE</name>
<organism evidence="1 2">
    <name type="scientific">Acer negundo</name>
    <name type="common">Box elder</name>
    <dbReference type="NCBI Taxonomy" id="4023"/>
    <lineage>
        <taxon>Eukaryota</taxon>
        <taxon>Viridiplantae</taxon>
        <taxon>Streptophyta</taxon>
        <taxon>Embryophyta</taxon>
        <taxon>Tracheophyta</taxon>
        <taxon>Spermatophyta</taxon>
        <taxon>Magnoliopsida</taxon>
        <taxon>eudicotyledons</taxon>
        <taxon>Gunneridae</taxon>
        <taxon>Pentapetalae</taxon>
        <taxon>rosids</taxon>
        <taxon>malvids</taxon>
        <taxon>Sapindales</taxon>
        <taxon>Sapindaceae</taxon>
        <taxon>Hippocastanoideae</taxon>
        <taxon>Acereae</taxon>
        <taxon>Acer</taxon>
    </lineage>
</organism>
<comment type="caution">
    <text evidence="1">The sequence shown here is derived from an EMBL/GenBank/DDBJ whole genome shotgun (WGS) entry which is preliminary data.</text>
</comment>
<evidence type="ECO:0000313" key="1">
    <source>
        <dbReference type="EMBL" id="KAI9192606.1"/>
    </source>
</evidence>
<sequence>MKIRPEFESARVGLINQTTVPSLGVYLGELLCEEQRKTLVVLRWLMWPTILTANDDTNLRRSATVSTFVPASSIQPTVPGSLSNPTPEQVQQVIVFALSTLGFQGKKHLLPSPWLIDSTASNHMNGSLITLHDVHKYDGE</sequence>
<reference evidence="1" key="2">
    <citation type="submission" date="2023-02" db="EMBL/GenBank/DDBJ databases">
        <authorList>
            <person name="Swenson N.G."/>
            <person name="Wegrzyn J.L."/>
            <person name="Mcevoy S.L."/>
        </authorList>
    </citation>
    <scope>NUCLEOTIDE SEQUENCE</scope>
    <source>
        <strain evidence="1">91603</strain>
        <tissue evidence="1">Leaf</tissue>
    </source>
</reference>
<gene>
    <name evidence="1" type="ORF">LWI28_025383</name>
</gene>
<accession>A0AAD5JHN6</accession>
<reference evidence="1" key="1">
    <citation type="journal article" date="2022" name="Plant J.">
        <title>Strategies of tolerance reflected in two North American maple genomes.</title>
        <authorList>
            <person name="McEvoy S.L."/>
            <person name="Sezen U.U."/>
            <person name="Trouern-Trend A."/>
            <person name="McMahon S.M."/>
            <person name="Schaberg P.G."/>
            <person name="Yang J."/>
            <person name="Wegrzyn J.L."/>
            <person name="Swenson N.G."/>
        </authorList>
    </citation>
    <scope>NUCLEOTIDE SEQUENCE</scope>
    <source>
        <strain evidence="1">91603</strain>
    </source>
</reference>